<feature type="domain" description="LRAT" evidence="5">
    <location>
        <begin position="33"/>
        <end position="153"/>
    </location>
</feature>
<keyword evidence="4" id="KW-0443">Lipid metabolism</keyword>
<dbReference type="GO" id="GO:0004623">
    <property type="term" value="F:phospholipase A2 activity"/>
    <property type="evidence" value="ECO:0007669"/>
    <property type="project" value="TreeGrafter"/>
</dbReference>
<name>A0A7R9M238_9ACAR</name>
<evidence type="ECO:0000256" key="2">
    <source>
        <dbReference type="ARBA" id="ARBA00022679"/>
    </source>
</evidence>
<gene>
    <name evidence="6" type="ORF">ONB1V03_LOCUS8758</name>
</gene>
<dbReference type="GO" id="GO:0016410">
    <property type="term" value="F:N-acyltransferase activity"/>
    <property type="evidence" value="ECO:0007669"/>
    <property type="project" value="TreeGrafter"/>
</dbReference>
<evidence type="ECO:0000256" key="3">
    <source>
        <dbReference type="ARBA" id="ARBA00022801"/>
    </source>
</evidence>
<dbReference type="PANTHER" id="PTHR13943:SF77">
    <property type="entry name" value="LRAT DOMAIN-CONTAINING PROTEIN"/>
    <property type="match status" value="1"/>
</dbReference>
<keyword evidence="7" id="KW-1185">Reference proteome</keyword>
<dbReference type="Gene3D" id="3.90.1720.10">
    <property type="entry name" value="endopeptidase domain like (from Nostoc punctiforme)"/>
    <property type="match status" value="1"/>
</dbReference>
<dbReference type="PANTHER" id="PTHR13943">
    <property type="entry name" value="HRAS-LIKE SUPPRESSOR - RELATED"/>
    <property type="match status" value="1"/>
</dbReference>
<dbReference type="InterPro" id="IPR051496">
    <property type="entry name" value="H-rev107_PLA/AT"/>
</dbReference>
<proteinExistence type="inferred from homology"/>
<evidence type="ECO:0000256" key="1">
    <source>
        <dbReference type="ARBA" id="ARBA00007824"/>
    </source>
</evidence>
<dbReference type="GO" id="GO:0005737">
    <property type="term" value="C:cytoplasm"/>
    <property type="evidence" value="ECO:0007669"/>
    <property type="project" value="TreeGrafter"/>
</dbReference>
<dbReference type="Proteomes" id="UP000728032">
    <property type="component" value="Unassembled WGS sequence"/>
</dbReference>
<evidence type="ECO:0000313" key="7">
    <source>
        <dbReference type="Proteomes" id="UP000728032"/>
    </source>
</evidence>
<dbReference type="InterPro" id="IPR007053">
    <property type="entry name" value="LRAT_dom"/>
</dbReference>
<evidence type="ECO:0000256" key="4">
    <source>
        <dbReference type="ARBA" id="ARBA00023098"/>
    </source>
</evidence>
<keyword evidence="3" id="KW-0378">Hydrolase</keyword>
<evidence type="ECO:0000259" key="5">
    <source>
        <dbReference type="PROSITE" id="PS51934"/>
    </source>
</evidence>
<dbReference type="EMBL" id="OC919968">
    <property type="protein sequence ID" value="CAD7652092.1"/>
    <property type="molecule type" value="Genomic_DNA"/>
</dbReference>
<sequence>MGTTLSKSAKKWPNVGSFLTYDEIKEVVASGDLIEIQRKGYKHWVICESNNQGTVWCYHVSSINSRAKNKVYVRYEPLIDILVKEDGTEGWDVCRVNNQEREADKTGLIARPLDQVFEELRTLVDQKVEYDLNLRNCEYYCTLWKYGIGWSQQVYMTELKVMAGIMGVGTCTAVGGLLGTFLHSYMGSSEASFGTYDEMKLVVKRGDLIEIQRPGYKHWVICESSHQGTVWCYHVAPVANI</sequence>
<dbReference type="GO" id="GO:0070292">
    <property type="term" value="P:N-acylphosphatidylethanolamine metabolic process"/>
    <property type="evidence" value="ECO:0007669"/>
    <property type="project" value="TreeGrafter"/>
</dbReference>
<dbReference type="OrthoDB" id="6502854at2759"/>
<dbReference type="EMBL" id="CAJPVJ010005143">
    <property type="protein sequence ID" value="CAG2169279.1"/>
    <property type="molecule type" value="Genomic_DNA"/>
</dbReference>
<reference evidence="6" key="1">
    <citation type="submission" date="2020-11" db="EMBL/GenBank/DDBJ databases">
        <authorList>
            <person name="Tran Van P."/>
        </authorList>
    </citation>
    <scope>NUCLEOTIDE SEQUENCE</scope>
</reference>
<keyword evidence="2" id="KW-0808">Transferase</keyword>
<comment type="similarity">
    <text evidence="1">Belongs to the H-rev107 family.</text>
</comment>
<accession>A0A7R9M238</accession>
<dbReference type="Pfam" id="PF04970">
    <property type="entry name" value="LRAT"/>
    <property type="match status" value="1"/>
</dbReference>
<dbReference type="PROSITE" id="PS51934">
    <property type="entry name" value="LRAT"/>
    <property type="match status" value="1"/>
</dbReference>
<dbReference type="GO" id="GO:0008970">
    <property type="term" value="F:phospholipase A1 activity"/>
    <property type="evidence" value="ECO:0007669"/>
    <property type="project" value="TreeGrafter"/>
</dbReference>
<dbReference type="AlphaFoldDB" id="A0A7R9M238"/>
<organism evidence="6">
    <name type="scientific">Oppiella nova</name>
    <dbReference type="NCBI Taxonomy" id="334625"/>
    <lineage>
        <taxon>Eukaryota</taxon>
        <taxon>Metazoa</taxon>
        <taxon>Ecdysozoa</taxon>
        <taxon>Arthropoda</taxon>
        <taxon>Chelicerata</taxon>
        <taxon>Arachnida</taxon>
        <taxon>Acari</taxon>
        <taxon>Acariformes</taxon>
        <taxon>Sarcoptiformes</taxon>
        <taxon>Oribatida</taxon>
        <taxon>Brachypylina</taxon>
        <taxon>Oppioidea</taxon>
        <taxon>Oppiidae</taxon>
        <taxon>Oppiella</taxon>
    </lineage>
</organism>
<evidence type="ECO:0000313" key="6">
    <source>
        <dbReference type="EMBL" id="CAD7652092.1"/>
    </source>
</evidence>
<protein>
    <recommendedName>
        <fullName evidence="5">LRAT domain-containing protein</fullName>
    </recommendedName>
</protein>